<gene>
    <name evidence="1" type="ORF">PGLA_05085</name>
</gene>
<organism evidence="1 2">
    <name type="scientific">Paenibacillus glacialis</name>
    <dbReference type="NCBI Taxonomy" id="494026"/>
    <lineage>
        <taxon>Bacteria</taxon>
        <taxon>Bacillati</taxon>
        <taxon>Bacillota</taxon>
        <taxon>Bacilli</taxon>
        <taxon>Bacillales</taxon>
        <taxon>Paenibacillaceae</taxon>
        <taxon>Paenibacillus</taxon>
    </lineage>
</organism>
<evidence type="ECO:0000313" key="2">
    <source>
        <dbReference type="Proteomes" id="UP000076967"/>
    </source>
</evidence>
<comment type="caution">
    <text evidence="1">The sequence shown here is derived from an EMBL/GenBank/DDBJ whole genome shotgun (WGS) entry which is preliminary data.</text>
</comment>
<dbReference type="STRING" id="494026.PGLA_05085"/>
<dbReference type="EMBL" id="LVJH01000006">
    <property type="protein sequence ID" value="OAB44788.1"/>
    <property type="molecule type" value="Genomic_DNA"/>
</dbReference>
<dbReference type="Proteomes" id="UP000076967">
    <property type="component" value="Unassembled WGS sequence"/>
</dbReference>
<proteinExistence type="predicted"/>
<sequence length="90" mass="10110">MRIDIGCSSNKEKGYLGIDLVEGPDVDIVCDINQGIPLPDNTAEFVMASRVMPYVSDLFVVMSEIQIRQTVFHWVHSPQVHHSLSLSIRL</sequence>
<evidence type="ECO:0008006" key="3">
    <source>
        <dbReference type="Google" id="ProtNLM"/>
    </source>
</evidence>
<accession>A0A162KCV4</accession>
<dbReference type="AlphaFoldDB" id="A0A162KCV4"/>
<reference evidence="1 2" key="1">
    <citation type="submission" date="2016-03" db="EMBL/GenBank/DDBJ databases">
        <title>Draft genome sequence of Paenibacillus glacialis DSM 22343.</title>
        <authorList>
            <person name="Shin S.-K."/>
            <person name="Yi H."/>
        </authorList>
    </citation>
    <scope>NUCLEOTIDE SEQUENCE [LARGE SCALE GENOMIC DNA]</scope>
    <source>
        <strain evidence="1 2">DSM 22343</strain>
    </source>
</reference>
<keyword evidence="2" id="KW-1185">Reference proteome</keyword>
<dbReference type="OrthoDB" id="2636445at2"/>
<protein>
    <recommendedName>
        <fullName evidence="3">Methyltransferase type 11 domain-containing protein</fullName>
    </recommendedName>
</protein>
<name>A0A162KCV4_9BACL</name>
<dbReference type="RefSeq" id="WP_068529676.1">
    <property type="nucleotide sequence ID" value="NZ_LVJH01000006.1"/>
</dbReference>
<evidence type="ECO:0000313" key="1">
    <source>
        <dbReference type="EMBL" id="OAB44788.1"/>
    </source>
</evidence>